<feature type="transmembrane region" description="Helical" evidence="17">
    <location>
        <begin position="87"/>
        <end position="109"/>
    </location>
</feature>
<evidence type="ECO:0000256" key="13">
    <source>
        <dbReference type="ARBA" id="ARBA00023075"/>
    </source>
</evidence>
<dbReference type="GO" id="GO:0031966">
    <property type="term" value="C:mitochondrial membrane"/>
    <property type="evidence" value="ECO:0007669"/>
    <property type="project" value="UniProtKB-SubCell"/>
</dbReference>
<keyword evidence="7 17" id="KW-0679">Respiratory chain</keyword>
<dbReference type="PRINTS" id="PR01437">
    <property type="entry name" value="NUOXDRDTASE4"/>
</dbReference>
<evidence type="ECO:0000256" key="12">
    <source>
        <dbReference type="ARBA" id="ARBA00023027"/>
    </source>
</evidence>
<feature type="transmembrane region" description="Helical" evidence="17">
    <location>
        <begin position="220"/>
        <end position="242"/>
    </location>
</feature>
<keyword evidence="14 17" id="KW-0496">Mitochondrion</keyword>
<dbReference type="InterPro" id="IPR000260">
    <property type="entry name" value="NADH4_N"/>
</dbReference>
<dbReference type="GO" id="GO:0048039">
    <property type="term" value="F:ubiquinone binding"/>
    <property type="evidence" value="ECO:0007669"/>
    <property type="project" value="TreeGrafter"/>
</dbReference>
<comment type="similarity">
    <text evidence="3 17">Belongs to the complex I subunit 4 family.</text>
</comment>
<accession>A0A342I4D4</accession>
<feature type="transmembrane region" description="Helical" evidence="17">
    <location>
        <begin position="116"/>
        <end position="137"/>
    </location>
</feature>
<dbReference type="InterPro" id="IPR003918">
    <property type="entry name" value="NADH_UbQ_OxRdtase"/>
</dbReference>
<keyword evidence="11 17" id="KW-1133">Transmembrane helix</keyword>
<feature type="transmembrane region" description="Helical" evidence="17">
    <location>
        <begin position="143"/>
        <end position="165"/>
    </location>
</feature>
<keyword evidence="9" id="KW-1278">Translocase</keyword>
<dbReference type="PANTHER" id="PTHR43507:SF20">
    <property type="entry name" value="NADH-UBIQUINONE OXIDOREDUCTASE CHAIN 4"/>
    <property type="match status" value="1"/>
</dbReference>
<comment type="subcellular location">
    <subcellularLocation>
        <location evidence="2 17">Mitochondrion membrane</location>
        <topology evidence="2 17">Multi-pass membrane protein</topology>
    </subcellularLocation>
</comment>
<evidence type="ECO:0000256" key="6">
    <source>
        <dbReference type="ARBA" id="ARBA00022448"/>
    </source>
</evidence>
<evidence type="ECO:0000313" key="20">
    <source>
        <dbReference type="EMBL" id="ALJ93709.1"/>
    </source>
</evidence>
<sequence length="449" mass="53799">MMSLMLYLIGLFLLLKLLNKKLLMLFIQNMLFFLFFIFMFYYLNLFNYNFWMMIFMDYGIDKISFLMIMLSMWIISLMFLSTLNMNFFYFKTLLFQILFLLLSLLMFFYSMDLINFYLFFEISLIPIFLMIMGWGVQPERLQAGIYMIIYTLFASLPFLLILLMVNMNFGSLNFMYLIYLSFNFNMNFILVFGVVFIFMVKLPVYFVLYDSQKLMLKPQFLVQLILAGVLLKLGGYGIIRFMMIFLKSLYLNNLYFISFVLIGSLNISIMCIRQIDLKMLIAYSSVVHMGFMFVGFYLFYWISFMGGVMMMISHGLCSSAMFCLLNFSYKRTGSRNLLINKGLIQYFPKMSLWWFIFCSMNMAAPPSLNLVSEIYLMICMFKYSEWLFLYIFILSFFSGLYSIYLYSYSQHGKNFLFGNMFNFNSIDEFLLMILHFIPMMFCFLNLWYF</sequence>
<proteinExistence type="inferred from homology"/>
<dbReference type="Pfam" id="PF00361">
    <property type="entry name" value="Proton_antipo_M"/>
    <property type="match status" value="1"/>
</dbReference>
<gene>
    <name evidence="20" type="primary">ND4</name>
</gene>
<feature type="transmembrane region" description="Helical" evidence="17">
    <location>
        <begin position="308"/>
        <end position="329"/>
    </location>
</feature>
<feature type="transmembrane region" description="Helical" evidence="17">
    <location>
        <begin position="63"/>
        <end position="81"/>
    </location>
</feature>
<feature type="transmembrane region" description="Helical" evidence="17">
    <location>
        <begin position="254"/>
        <end position="275"/>
    </location>
</feature>
<evidence type="ECO:0000256" key="11">
    <source>
        <dbReference type="ARBA" id="ARBA00022989"/>
    </source>
</evidence>
<comment type="function">
    <text evidence="1">Core subunit of the mitochondrial membrane respiratory chain NADH dehydrogenase (Complex I) that is believed to belong to the minimal assembly required for catalysis. Complex I functions in the transfer of electrons from NADH to the respiratory chain. The immediate electron acceptor for the enzyme is believed to be ubiquinone.</text>
</comment>
<dbReference type="GO" id="GO:0003954">
    <property type="term" value="F:NADH dehydrogenase activity"/>
    <property type="evidence" value="ECO:0007669"/>
    <property type="project" value="TreeGrafter"/>
</dbReference>
<organism evidence="20">
    <name type="scientific">Telenomus dignus</name>
    <dbReference type="NCBI Taxonomy" id="1738631"/>
    <lineage>
        <taxon>Eukaryota</taxon>
        <taxon>Metazoa</taxon>
        <taxon>Ecdysozoa</taxon>
        <taxon>Arthropoda</taxon>
        <taxon>Hexapoda</taxon>
        <taxon>Insecta</taxon>
        <taxon>Pterygota</taxon>
        <taxon>Neoptera</taxon>
        <taxon>Endopterygota</taxon>
        <taxon>Hymenoptera</taxon>
        <taxon>Apocrita</taxon>
        <taxon>Proctotrupomorpha</taxon>
        <taxon>Platygastroidea</taxon>
        <taxon>Scelionidae</taxon>
        <taxon>Telenominae</taxon>
        <taxon>Telenomus</taxon>
    </lineage>
</organism>
<protein>
    <recommendedName>
        <fullName evidence="5 17">NADH-ubiquinone oxidoreductase chain 4</fullName>
        <ecNumber evidence="4 17">7.1.1.2</ecNumber>
    </recommendedName>
</protein>
<feature type="transmembrane region" description="Helical" evidence="17">
    <location>
        <begin position="30"/>
        <end position="51"/>
    </location>
</feature>
<feature type="transmembrane region" description="Helical" evidence="17">
    <location>
        <begin position="429"/>
        <end position="448"/>
    </location>
</feature>
<reference evidence="20" key="1">
    <citation type="submission" date="2015-04" db="EMBL/GenBank/DDBJ databases">
        <title>The complete mitochondrial genome of Telenomus dignus.</title>
        <authorList>
            <person name="Wei S.J."/>
            <person name="Wu Q.L."/>
        </authorList>
    </citation>
    <scope>NUCLEOTIDE SEQUENCE</scope>
</reference>
<evidence type="ECO:0000259" key="19">
    <source>
        <dbReference type="Pfam" id="PF01059"/>
    </source>
</evidence>
<evidence type="ECO:0000256" key="2">
    <source>
        <dbReference type="ARBA" id="ARBA00004225"/>
    </source>
</evidence>
<feature type="transmembrane region" description="Helical" evidence="17">
    <location>
        <begin position="387"/>
        <end position="409"/>
    </location>
</feature>
<geneLocation type="mitochondrion" evidence="20"/>
<keyword evidence="13 17" id="KW-0830">Ubiquinone</keyword>
<dbReference type="GO" id="GO:0042773">
    <property type="term" value="P:ATP synthesis coupled electron transport"/>
    <property type="evidence" value="ECO:0007669"/>
    <property type="project" value="InterPro"/>
</dbReference>
<evidence type="ECO:0000259" key="18">
    <source>
        <dbReference type="Pfam" id="PF00361"/>
    </source>
</evidence>
<evidence type="ECO:0000256" key="4">
    <source>
        <dbReference type="ARBA" id="ARBA00012944"/>
    </source>
</evidence>
<evidence type="ECO:0000256" key="16">
    <source>
        <dbReference type="ARBA" id="ARBA00049551"/>
    </source>
</evidence>
<evidence type="ECO:0000256" key="10">
    <source>
        <dbReference type="ARBA" id="ARBA00022982"/>
    </source>
</evidence>
<dbReference type="EMBL" id="KR270640">
    <property type="protein sequence ID" value="ALJ93709.1"/>
    <property type="molecule type" value="Genomic_DNA"/>
</dbReference>
<dbReference type="GO" id="GO:0008137">
    <property type="term" value="F:NADH dehydrogenase (ubiquinone) activity"/>
    <property type="evidence" value="ECO:0007669"/>
    <property type="project" value="UniProtKB-UniRule"/>
</dbReference>
<evidence type="ECO:0000256" key="1">
    <source>
        <dbReference type="ARBA" id="ARBA00003257"/>
    </source>
</evidence>
<keyword evidence="8 17" id="KW-0812">Transmembrane</keyword>
<evidence type="ECO:0000256" key="3">
    <source>
        <dbReference type="ARBA" id="ARBA00009025"/>
    </source>
</evidence>
<keyword evidence="10 17" id="KW-0249">Electron transport</keyword>
<evidence type="ECO:0000256" key="15">
    <source>
        <dbReference type="ARBA" id="ARBA00023136"/>
    </source>
</evidence>
<keyword evidence="15 17" id="KW-0472">Membrane</keyword>
<dbReference type="GO" id="GO:0015990">
    <property type="term" value="P:electron transport coupled proton transport"/>
    <property type="evidence" value="ECO:0007669"/>
    <property type="project" value="TreeGrafter"/>
</dbReference>
<evidence type="ECO:0000256" key="14">
    <source>
        <dbReference type="ARBA" id="ARBA00023128"/>
    </source>
</evidence>
<feature type="transmembrane region" description="Helical" evidence="17">
    <location>
        <begin position="281"/>
        <end position="301"/>
    </location>
</feature>
<dbReference type="EC" id="7.1.1.2" evidence="4 17"/>
<evidence type="ECO:0000256" key="17">
    <source>
        <dbReference type="RuleBase" id="RU003297"/>
    </source>
</evidence>
<dbReference type="InterPro" id="IPR001750">
    <property type="entry name" value="ND/Mrp_TM"/>
</dbReference>
<keyword evidence="6 17" id="KW-0813">Transport</keyword>
<evidence type="ECO:0000256" key="7">
    <source>
        <dbReference type="ARBA" id="ARBA00022660"/>
    </source>
</evidence>
<evidence type="ECO:0000256" key="8">
    <source>
        <dbReference type="ARBA" id="ARBA00022692"/>
    </source>
</evidence>
<feature type="domain" description="NADH:quinone oxidoreductase/Mrp antiporter transmembrane" evidence="18">
    <location>
        <begin position="110"/>
        <end position="397"/>
    </location>
</feature>
<dbReference type="Pfam" id="PF01059">
    <property type="entry name" value="Oxidored_q5_N"/>
    <property type="match status" value="1"/>
</dbReference>
<evidence type="ECO:0000256" key="5">
    <source>
        <dbReference type="ARBA" id="ARBA00021006"/>
    </source>
</evidence>
<feature type="transmembrane region" description="Helical" evidence="17">
    <location>
        <begin position="177"/>
        <end position="200"/>
    </location>
</feature>
<dbReference type="PANTHER" id="PTHR43507">
    <property type="entry name" value="NADH-UBIQUINONE OXIDOREDUCTASE CHAIN 4"/>
    <property type="match status" value="1"/>
</dbReference>
<feature type="domain" description="NADH:ubiquinone oxidoreductase chain 4 N-terminal" evidence="19">
    <location>
        <begin position="1"/>
        <end position="106"/>
    </location>
</feature>
<keyword evidence="12 17" id="KW-0520">NAD</keyword>
<dbReference type="AlphaFoldDB" id="A0A342I4D4"/>
<evidence type="ECO:0000256" key="9">
    <source>
        <dbReference type="ARBA" id="ARBA00022967"/>
    </source>
</evidence>
<comment type="function">
    <text evidence="17">Core subunit of the mitochondrial membrane respiratory chain NADH dehydrogenase (Complex I) which catalyzes electron transfer from NADH through the respiratory chain, using ubiquinone as an electron acceptor. Essential for the catalytic activity and assembly of complex I.</text>
</comment>
<feature type="transmembrane region" description="Helical" evidence="17">
    <location>
        <begin position="352"/>
        <end position="375"/>
    </location>
</feature>
<comment type="catalytic activity">
    <reaction evidence="16 17">
        <text>a ubiquinone + NADH + 5 H(+)(in) = a ubiquinol + NAD(+) + 4 H(+)(out)</text>
        <dbReference type="Rhea" id="RHEA:29091"/>
        <dbReference type="Rhea" id="RHEA-COMP:9565"/>
        <dbReference type="Rhea" id="RHEA-COMP:9566"/>
        <dbReference type="ChEBI" id="CHEBI:15378"/>
        <dbReference type="ChEBI" id="CHEBI:16389"/>
        <dbReference type="ChEBI" id="CHEBI:17976"/>
        <dbReference type="ChEBI" id="CHEBI:57540"/>
        <dbReference type="ChEBI" id="CHEBI:57945"/>
        <dbReference type="EC" id="7.1.1.2"/>
    </reaction>
</comment>
<name>A0A342I4D4_9HYME</name>